<accession>A0A8X6IM18</accession>
<dbReference type="Proteomes" id="UP000886998">
    <property type="component" value="Unassembled WGS sequence"/>
</dbReference>
<protein>
    <recommendedName>
        <fullName evidence="3">RNase H type-1 domain-containing protein</fullName>
    </recommendedName>
</protein>
<evidence type="ECO:0000313" key="2">
    <source>
        <dbReference type="Proteomes" id="UP000886998"/>
    </source>
</evidence>
<reference evidence="1" key="1">
    <citation type="submission" date="2020-08" db="EMBL/GenBank/DDBJ databases">
        <title>Multicomponent nature underlies the extraordinary mechanical properties of spider dragline silk.</title>
        <authorList>
            <person name="Kono N."/>
            <person name="Nakamura H."/>
            <person name="Mori M."/>
            <person name="Yoshida Y."/>
            <person name="Ohtoshi R."/>
            <person name="Malay A.D."/>
            <person name="Moran D.A.P."/>
            <person name="Tomita M."/>
            <person name="Numata K."/>
            <person name="Arakawa K."/>
        </authorList>
    </citation>
    <scope>NUCLEOTIDE SEQUENCE</scope>
</reference>
<sequence length="69" mass="7843">MPWISAHFGSDGNEAADELVKKARNLNNSIHVPLEDANAIARYRLKENFIEKDPHICEIEANRETKPIT</sequence>
<proteinExistence type="predicted"/>
<organism evidence="1 2">
    <name type="scientific">Trichonephila inaurata madagascariensis</name>
    <dbReference type="NCBI Taxonomy" id="2747483"/>
    <lineage>
        <taxon>Eukaryota</taxon>
        <taxon>Metazoa</taxon>
        <taxon>Ecdysozoa</taxon>
        <taxon>Arthropoda</taxon>
        <taxon>Chelicerata</taxon>
        <taxon>Arachnida</taxon>
        <taxon>Araneae</taxon>
        <taxon>Araneomorphae</taxon>
        <taxon>Entelegynae</taxon>
        <taxon>Araneoidea</taxon>
        <taxon>Nephilidae</taxon>
        <taxon>Trichonephila</taxon>
        <taxon>Trichonephila inaurata</taxon>
    </lineage>
</organism>
<gene>
    <name evidence="1" type="ORF">TNIN_351701</name>
</gene>
<keyword evidence="2" id="KW-1185">Reference proteome</keyword>
<comment type="caution">
    <text evidence="1">The sequence shown here is derived from an EMBL/GenBank/DDBJ whole genome shotgun (WGS) entry which is preliminary data.</text>
</comment>
<evidence type="ECO:0008006" key="3">
    <source>
        <dbReference type="Google" id="ProtNLM"/>
    </source>
</evidence>
<dbReference type="EMBL" id="BMAV01026534">
    <property type="protein sequence ID" value="GFS51298.1"/>
    <property type="molecule type" value="Genomic_DNA"/>
</dbReference>
<name>A0A8X6IM18_9ARAC</name>
<evidence type="ECO:0000313" key="1">
    <source>
        <dbReference type="EMBL" id="GFS51298.1"/>
    </source>
</evidence>
<dbReference type="AlphaFoldDB" id="A0A8X6IM18"/>